<protein>
    <submittedName>
        <fullName evidence="2">Uncharacterized protein</fullName>
    </submittedName>
</protein>
<dbReference type="Proteomes" id="UP001501727">
    <property type="component" value="Unassembled WGS sequence"/>
</dbReference>
<organism evidence="2 3">
    <name type="scientific">Luteimonas lutimaris</name>
    <dbReference type="NCBI Taxonomy" id="698645"/>
    <lineage>
        <taxon>Bacteria</taxon>
        <taxon>Pseudomonadati</taxon>
        <taxon>Pseudomonadota</taxon>
        <taxon>Gammaproteobacteria</taxon>
        <taxon>Lysobacterales</taxon>
        <taxon>Lysobacteraceae</taxon>
        <taxon>Luteimonas</taxon>
    </lineage>
</organism>
<accession>A0ABP7MPL4</accession>
<evidence type="ECO:0000313" key="2">
    <source>
        <dbReference type="EMBL" id="GAA3925267.1"/>
    </source>
</evidence>
<dbReference type="RefSeq" id="WP_344759748.1">
    <property type="nucleotide sequence ID" value="NZ_BAAAZU010000010.1"/>
</dbReference>
<name>A0ABP7MPL4_9GAMM</name>
<keyword evidence="3" id="KW-1185">Reference proteome</keyword>
<feature type="region of interest" description="Disordered" evidence="1">
    <location>
        <begin position="103"/>
        <end position="124"/>
    </location>
</feature>
<feature type="region of interest" description="Disordered" evidence="1">
    <location>
        <begin position="25"/>
        <end position="63"/>
    </location>
</feature>
<comment type="caution">
    <text evidence="2">The sequence shown here is derived from an EMBL/GenBank/DDBJ whole genome shotgun (WGS) entry which is preliminary data.</text>
</comment>
<dbReference type="EMBL" id="BAAAZU010000010">
    <property type="protein sequence ID" value="GAA3925267.1"/>
    <property type="molecule type" value="Genomic_DNA"/>
</dbReference>
<sequence length="205" mass="22582">MDSNNNAPKPGTAEYDEAMIAKYRGQGAREAAEAEEGRGRRMGITEAVPHGGHDGITATDGRMGLSIRHESTLGPDFGRGRIDPGQAIDMRAEIDRLYEQLREVAGHDPRTGDPIPRVQGPGREARTRRLVMLESQLPLLEQAIEKQRIADADPDAPPRPGTFEALLAEKQRQDEVRARAEQIAFEREAEAMADRVAKQNKANRG</sequence>
<proteinExistence type="predicted"/>
<feature type="compositionally biased region" description="Basic and acidic residues" evidence="1">
    <location>
        <begin position="30"/>
        <end position="39"/>
    </location>
</feature>
<evidence type="ECO:0000256" key="1">
    <source>
        <dbReference type="SAM" id="MobiDB-lite"/>
    </source>
</evidence>
<reference evidence="3" key="1">
    <citation type="journal article" date="2019" name="Int. J. Syst. Evol. Microbiol.">
        <title>The Global Catalogue of Microorganisms (GCM) 10K type strain sequencing project: providing services to taxonomists for standard genome sequencing and annotation.</title>
        <authorList>
            <consortium name="The Broad Institute Genomics Platform"/>
            <consortium name="The Broad Institute Genome Sequencing Center for Infectious Disease"/>
            <person name="Wu L."/>
            <person name="Ma J."/>
        </authorList>
    </citation>
    <scope>NUCLEOTIDE SEQUENCE [LARGE SCALE GENOMIC DNA]</scope>
    <source>
        <strain evidence="3">JCM 16916</strain>
    </source>
</reference>
<evidence type="ECO:0000313" key="3">
    <source>
        <dbReference type="Proteomes" id="UP001501727"/>
    </source>
</evidence>
<feature type="region of interest" description="Disordered" evidence="1">
    <location>
        <begin position="145"/>
        <end position="174"/>
    </location>
</feature>
<gene>
    <name evidence="2" type="ORF">GCM10022229_18950</name>
</gene>